<dbReference type="InterPro" id="IPR027417">
    <property type="entry name" value="P-loop_NTPase"/>
</dbReference>
<organism evidence="2 3">
    <name type="scientific">Helicobacter pylori GAM120Ai</name>
    <dbReference type="NCBI Taxonomy" id="1159029"/>
    <lineage>
        <taxon>Bacteria</taxon>
        <taxon>Pseudomonadati</taxon>
        <taxon>Campylobacterota</taxon>
        <taxon>Epsilonproteobacteria</taxon>
        <taxon>Campylobacterales</taxon>
        <taxon>Helicobacteraceae</taxon>
        <taxon>Helicobacter</taxon>
    </lineage>
</organism>
<dbReference type="Pfam" id="PF01926">
    <property type="entry name" value="MMR_HSR1"/>
    <property type="match status" value="1"/>
</dbReference>
<dbReference type="Proteomes" id="UP000012012">
    <property type="component" value="Unassembled WGS sequence"/>
</dbReference>
<reference evidence="2 3" key="1">
    <citation type="submission" date="2012-11" db="EMBL/GenBank/DDBJ databases">
        <authorList>
            <person name="Weinstock G."/>
            <person name="Sodergren E."/>
            <person name="Lobos E.A."/>
            <person name="Fulton L."/>
            <person name="Fulton R."/>
            <person name="Courtney L."/>
            <person name="Fronick C."/>
            <person name="O'Laughlin M."/>
            <person name="Godfrey J."/>
            <person name="Wilson R.M."/>
            <person name="Miner T."/>
            <person name="Farmer C."/>
            <person name="Delehaunty K."/>
            <person name="Cordes M."/>
            <person name="Minx P."/>
            <person name="Tomlinson C."/>
            <person name="Chen J."/>
            <person name="Wollam A."/>
            <person name="Pepin K.H."/>
            <person name="Bhonagiri V."/>
            <person name="Zhang X."/>
            <person name="Suruliraj S."/>
            <person name="Antonio M."/>
            <person name="Secka O."/>
            <person name="Thomas J."/>
            <person name="Warren W."/>
            <person name="Mitreva M."/>
            <person name="Mardis E.R."/>
            <person name="Wilson R.K."/>
        </authorList>
    </citation>
    <scope>NUCLEOTIDE SEQUENCE [LARGE SCALE GENOMIC DNA]</scope>
    <source>
        <strain evidence="2 3">GAM120Ai</strain>
    </source>
</reference>
<proteinExistence type="predicted"/>
<dbReference type="Gene3D" id="3.40.50.300">
    <property type="entry name" value="P-loop containing nucleotide triphosphate hydrolases"/>
    <property type="match status" value="1"/>
</dbReference>
<sequence length="152" mass="17251">MAQIIFKGVLMEHDNSLGGAFNKETGELNTDKLREHFKNLKGIKESKMNILLMGYTGSGKSSLINALFGKEIAKAGVGKPITQHLEKYIDEQKGLILWDTKGIEDKDYHDTMQSIKKEMEDSFKTLDEKEAIDVAYLCVKETSDRVQERESY</sequence>
<evidence type="ECO:0000313" key="3">
    <source>
        <dbReference type="Proteomes" id="UP000012012"/>
    </source>
</evidence>
<dbReference type="AlphaFoldDB" id="A0AAV3IEY3"/>
<accession>A0AAV3IEY3</accession>
<gene>
    <name evidence="2" type="ORF">HMPREF1401_00797</name>
</gene>
<name>A0AAV3IEY3_HELPX</name>
<comment type="caution">
    <text evidence="2">The sequence shown here is derived from an EMBL/GenBank/DDBJ whole genome shotgun (WGS) entry which is preliminary data.</text>
</comment>
<protein>
    <recommendedName>
        <fullName evidence="1">G domain-containing protein</fullName>
    </recommendedName>
</protein>
<dbReference type="SUPFAM" id="SSF52540">
    <property type="entry name" value="P-loop containing nucleoside triphosphate hydrolases"/>
    <property type="match status" value="1"/>
</dbReference>
<evidence type="ECO:0000259" key="1">
    <source>
        <dbReference type="Pfam" id="PF01926"/>
    </source>
</evidence>
<dbReference type="GO" id="GO:0005525">
    <property type="term" value="F:GTP binding"/>
    <property type="evidence" value="ECO:0007669"/>
    <property type="project" value="InterPro"/>
</dbReference>
<evidence type="ECO:0000313" key="2">
    <source>
        <dbReference type="EMBL" id="EMG95675.1"/>
    </source>
</evidence>
<dbReference type="InterPro" id="IPR006073">
    <property type="entry name" value="GTP-bd"/>
</dbReference>
<dbReference type="EMBL" id="APDF01000032">
    <property type="protein sequence ID" value="EMG95675.1"/>
    <property type="molecule type" value="Genomic_DNA"/>
</dbReference>
<feature type="domain" description="G" evidence="1">
    <location>
        <begin position="50"/>
        <end position="142"/>
    </location>
</feature>